<comment type="caution">
    <text evidence="2">The sequence shown here is derived from an EMBL/GenBank/DDBJ whole genome shotgun (WGS) entry which is preliminary data.</text>
</comment>
<organism evidence="2 3">
    <name type="scientific">Araneus ventricosus</name>
    <name type="common">Orbweaver spider</name>
    <name type="synonym">Epeira ventricosa</name>
    <dbReference type="NCBI Taxonomy" id="182803"/>
    <lineage>
        <taxon>Eukaryota</taxon>
        <taxon>Metazoa</taxon>
        <taxon>Ecdysozoa</taxon>
        <taxon>Arthropoda</taxon>
        <taxon>Chelicerata</taxon>
        <taxon>Arachnida</taxon>
        <taxon>Araneae</taxon>
        <taxon>Araneomorphae</taxon>
        <taxon>Entelegynae</taxon>
        <taxon>Araneoidea</taxon>
        <taxon>Araneidae</taxon>
        <taxon>Araneus</taxon>
    </lineage>
</organism>
<dbReference type="AlphaFoldDB" id="A0A4Y2DTY0"/>
<feature type="region of interest" description="Disordered" evidence="1">
    <location>
        <begin position="115"/>
        <end position="148"/>
    </location>
</feature>
<sequence length="148" mass="16642">MVVEAYMPSVHQNIETGIEETRVQIVETLNDGFLNFGVGSEMATYQVLLKWSEDMKITRCEIRAIGRLFQCLCGGRARQFCTPVFVKVNRCFHTYLRALRSLRKLPLDGDENQVGPRWLSGKAPAAGPDGSRPIPNSTEDRNRVSGVR</sequence>
<keyword evidence="3" id="KW-1185">Reference proteome</keyword>
<protein>
    <submittedName>
        <fullName evidence="2">Uncharacterized protein</fullName>
    </submittedName>
</protein>
<dbReference type="EMBL" id="BGPR01167919">
    <property type="protein sequence ID" value="GBM20201.1"/>
    <property type="molecule type" value="Genomic_DNA"/>
</dbReference>
<evidence type="ECO:0000313" key="2">
    <source>
        <dbReference type="EMBL" id="GBM20201.1"/>
    </source>
</evidence>
<reference evidence="2 3" key="1">
    <citation type="journal article" date="2019" name="Sci. Rep.">
        <title>Orb-weaving spider Araneus ventricosus genome elucidates the spidroin gene catalogue.</title>
        <authorList>
            <person name="Kono N."/>
            <person name="Nakamura H."/>
            <person name="Ohtoshi R."/>
            <person name="Moran D.A.P."/>
            <person name="Shinohara A."/>
            <person name="Yoshida Y."/>
            <person name="Fujiwara M."/>
            <person name="Mori M."/>
            <person name="Tomita M."/>
            <person name="Arakawa K."/>
        </authorList>
    </citation>
    <scope>NUCLEOTIDE SEQUENCE [LARGE SCALE GENOMIC DNA]</scope>
</reference>
<evidence type="ECO:0000313" key="3">
    <source>
        <dbReference type="Proteomes" id="UP000499080"/>
    </source>
</evidence>
<name>A0A4Y2DTY0_ARAVE</name>
<accession>A0A4Y2DTY0</accession>
<evidence type="ECO:0000256" key="1">
    <source>
        <dbReference type="SAM" id="MobiDB-lite"/>
    </source>
</evidence>
<feature type="compositionally biased region" description="Basic and acidic residues" evidence="1">
    <location>
        <begin position="138"/>
        <end position="148"/>
    </location>
</feature>
<proteinExistence type="predicted"/>
<dbReference type="Proteomes" id="UP000499080">
    <property type="component" value="Unassembled WGS sequence"/>
</dbReference>
<gene>
    <name evidence="2" type="ORF">AVEN_166008_1</name>
</gene>